<sequence>MAGLSRRVIVQAKWVLSLVIQADLGDSPGNDGFLASYEIRKIIVKAGKPHNIGATVILPAVSSIISSVMKQNAIEITNSIPLSNSSVSRRIDEMVEDVEKQLIAHLQVKQFALQLDKSTLRDNEALLLAYIRFNNEGPKEENAFC</sequence>
<organism evidence="1 2">
    <name type="scientific">Artemia franciscana</name>
    <name type="common">Brine shrimp</name>
    <name type="synonym">Artemia sanfranciscana</name>
    <dbReference type="NCBI Taxonomy" id="6661"/>
    <lineage>
        <taxon>Eukaryota</taxon>
        <taxon>Metazoa</taxon>
        <taxon>Ecdysozoa</taxon>
        <taxon>Arthropoda</taxon>
        <taxon>Crustacea</taxon>
        <taxon>Branchiopoda</taxon>
        <taxon>Anostraca</taxon>
        <taxon>Artemiidae</taxon>
        <taxon>Artemia</taxon>
    </lineage>
</organism>
<comment type="caution">
    <text evidence="1">The sequence shown here is derived from an EMBL/GenBank/DDBJ whole genome shotgun (WGS) entry which is preliminary data.</text>
</comment>
<accession>A0AA88KVK8</accession>
<proteinExistence type="predicted"/>
<name>A0AA88KVK8_ARTSF</name>
<keyword evidence="2" id="KW-1185">Reference proteome</keyword>
<evidence type="ECO:0000313" key="1">
    <source>
        <dbReference type="EMBL" id="KAK2708748.1"/>
    </source>
</evidence>
<dbReference type="PANTHER" id="PTHR45913:SF22">
    <property type="entry name" value="SCAN BOX DOMAIN-CONTAINING PROTEIN"/>
    <property type="match status" value="1"/>
</dbReference>
<dbReference type="EMBL" id="JAVRJZ010000018">
    <property type="protein sequence ID" value="KAK2708748.1"/>
    <property type="molecule type" value="Genomic_DNA"/>
</dbReference>
<protein>
    <submittedName>
        <fullName evidence="1">Uncharacterized protein</fullName>
    </submittedName>
</protein>
<evidence type="ECO:0000313" key="2">
    <source>
        <dbReference type="Proteomes" id="UP001187531"/>
    </source>
</evidence>
<reference evidence="1" key="1">
    <citation type="submission" date="2023-07" db="EMBL/GenBank/DDBJ databases">
        <title>Chromosome-level genome assembly of Artemia franciscana.</title>
        <authorList>
            <person name="Jo E."/>
        </authorList>
    </citation>
    <scope>NUCLEOTIDE SEQUENCE</scope>
    <source>
        <tissue evidence="1">Whole body</tissue>
    </source>
</reference>
<dbReference type="PANTHER" id="PTHR45913">
    <property type="entry name" value="EPM2A-INTERACTING PROTEIN 1"/>
    <property type="match status" value="1"/>
</dbReference>
<dbReference type="AlphaFoldDB" id="A0AA88KVK8"/>
<gene>
    <name evidence="1" type="ORF">QYM36_014375</name>
</gene>
<dbReference type="Proteomes" id="UP001187531">
    <property type="component" value="Unassembled WGS sequence"/>
</dbReference>